<sequence length="184" mass="21369">MKVLISNILNLFMLAIAGCSTGNNPHNKDFVVVKINLDSLEQTRKDNPLPPIAIYSDYNFLLLDSLKYPLFFKTTGWFDDPNAIIMDKNYLSQLDLEIRTIKDVRDCIDSLISVHKIHESKPNSELQISIISESDTIKREEFFVIHEILKSNNVKVIVRELHDFEKQNLDHRIKNKKKSQNQKT</sequence>
<dbReference type="Proteomes" id="UP000321301">
    <property type="component" value="Unassembled WGS sequence"/>
</dbReference>
<evidence type="ECO:0008006" key="4">
    <source>
        <dbReference type="Google" id="ProtNLM"/>
    </source>
</evidence>
<proteinExistence type="predicted"/>
<comment type="caution">
    <text evidence="2">The sequence shown here is derived from an EMBL/GenBank/DDBJ whole genome shotgun (WGS) entry which is preliminary data.</text>
</comment>
<gene>
    <name evidence="2" type="ORF">CQA01_47420</name>
</gene>
<organism evidence="2 3">
    <name type="scientific">Cyclobacterium qasimii</name>
    <dbReference type="NCBI Taxonomy" id="1350429"/>
    <lineage>
        <taxon>Bacteria</taxon>
        <taxon>Pseudomonadati</taxon>
        <taxon>Bacteroidota</taxon>
        <taxon>Cytophagia</taxon>
        <taxon>Cytophagales</taxon>
        <taxon>Cyclobacteriaceae</taxon>
        <taxon>Cyclobacterium</taxon>
    </lineage>
</organism>
<protein>
    <recommendedName>
        <fullName evidence="4">ABC-type transport auxiliary lipoprotein component domain-containing protein</fullName>
    </recommendedName>
</protein>
<evidence type="ECO:0000313" key="2">
    <source>
        <dbReference type="EMBL" id="GEO24208.1"/>
    </source>
</evidence>
<dbReference type="EMBL" id="BJYV01000053">
    <property type="protein sequence ID" value="GEO24208.1"/>
    <property type="molecule type" value="Genomic_DNA"/>
</dbReference>
<feature type="chain" id="PRO_5022041179" description="ABC-type transport auxiliary lipoprotein component domain-containing protein" evidence="1">
    <location>
        <begin position="18"/>
        <end position="184"/>
    </location>
</feature>
<evidence type="ECO:0000256" key="1">
    <source>
        <dbReference type="SAM" id="SignalP"/>
    </source>
</evidence>
<keyword evidence="1" id="KW-0732">Signal</keyword>
<dbReference type="AlphaFoldDB" id="A0A512CJ05"/>
<dbReference type="PROSITE" id="PS51257">
    <property type="entry name" value="PROKAR_LIPOPROTEIN"/>
    <property type="match status" value="1"/>
</dbReference>
<feature type="signal peptide" evidence="1">
    <location>
        <begin position="1"/>
        <end position="17"/>
    </location>
</feature>
<name>A0A512CJ05_9BACT</name>
<keyword evidence="3" id="KW-1185">Reference proteome</keyword>
<accession>A0A512CJ05</accession>
<reference evidence="2 3" key="1">
    <citation type="submission" date="2019-07" db="EMBL/GenBank/DDBJ databases">
        <title>Whole genome shotgun sequence of Cyclobacterium qasimii NBRC 106168.</title>
        <authorList>
            <person name="Hosoyama A."/>
            <person name="Uohara A."/>
            <person name="Ohji S."/>
            <person name="Ichikawa N."/>
        </authorList>
    </citation>
    <scope>NUCLEOTIDE SEQUENCE [LARGE SCALE GENOMIC DNA]</scope>
    <source>
        <strain evidence="2 3">NBRC 106168</strain>
    </source>
</reference>
<evidence type="ECO:0000313" key="3">
    <source>
        <dbReference type="Proteomes" id="UP000321301"/>
    </source>
</evidence>